<dbReference type="EMBL" id="CP042306">
    <property type="protein sequence ID" value="QDZ06414.1"/>
    <property type="molecule type" value="Genomic_DNA"/>
</dbReference>
<reference evidence="1 2" key="1">
    <citation type="submission" date="2019-07" db="EMBL/GenBank/DDBJ databases">
        <title>Full genome sequence of Sphingomonas sp. 4R-6-7(HKS19).</title>
        <authorList>
            <person name="Im W.-T."/>
        </authorList>
    </citation>
    <scope>NUCLEOTIDE SEQUENCE [LARGE SCALE GENOMIC DNA]</scope>
    <source>
        <strain evidence="1 2">HKS19</strain>
    </source>
</reference>
<accession>A0A5B8LFB6</accession>
<dbReference type="Proteomes" id="UP000315673">
    <property type="component" value="Chromosome"/>
</dbReference>
<evidence type="ECO:0000313" key="2">
    <source>
        <dbReference type="Proteomes" id="UP000315673"/>
    </source>
</evidence>
<name>A0A5B8LFB6_9SPHN</name>
<organism evidence="1 2">
    <name type="scientific">Sphingomonas panacisoli</name>
    <dbReference type="NCBI Taxonomy" id="1813879"/>
    <lineage>
        <taxon>Bacteria</taxon>
        <taxon>Pseudomonadati</taxon>
        <taxon>Pseudomonadota</taxon>
        <taxon>Alphaproteobacteria</taxon>
        <taxon>Sphingomonadales</taxon>
        <taxon>Sphingomonadaceae</taxon>
        <taxon>Sphingomonas</taxon>
    </lineage>
</organism>
<gene>
    <name evidence="1" type="ORF">FPZ24_02095</name>
</gene>
<sequence length="162" mass="17751">MSVQNQNRNVFEKAVASLSGVPHACACPHCGQPAGDDDEPVLKRGAIVVAFDPPTVWWRGCHVPLSPTEAATYAFIARRGRALVTEIDEFLDSIGAKRATRPLVLGYIRRKMVAMGACEPFQRLGIYAVRLQVDPDERGVTSPVIGLKQPRYARFSPPPNAR</sequence>
<dbReference type="OrthoDB" id="7571899at2"/>
<evidence type="ECO:0000313" key="1">
    <source>
        <dbReference type="EMBL" id="QDZ06414.1"/>
    </source>
</evidence>
<dbReference type="AlphaFoldDB" id="A0A5B8LFB6"/>
<dbReference type="KEGG" id="spai:FPZ24_02095"/>
<proteinExistence type="predicted"/>
<keyword evidence="2" id="KW-1185">Reference proteome</keyword>
<protein>
    <submittedName>
        <fullName evidence="1">Uncharacterized protein</fullName>
    </submittedName>
</protein>
<dbReference type="RefSeq" id="WP_146569498.1">
    <property type="nucleotide sequence ID" value="NZ_CP042306.1"/>
</dbReference>